<accession>A0AAP5Y0B0</accession>
<sequence>MQIYVPRRRKLIILAASAMVLVGSSFASSLANNFISSSNEIHYSSSTPSIVNKNNPNDLTYVSPVVNSDFKPQENNQPKVDLVKPKEETPKEVIKQETPKVQTKIKEPVVITKIETPVQRPSTPRLSLS</sequence>
<evidence type="ECO:0000313" key="2">
    <source>
        <dbReference type="EMBL" id="MDW2852504.1"/>
    </source>
</evidence>
<dbReference type="EMBL" id="JAWPET010000004">
    <property type="protein sequence ID" value="MDW2852504.1"/>
    <property type="molecule type" value="Genomic_DNA"/>
</dbReference>
<feature type="signal peptide" evidence="1">
    <location>
        <begin position="1"/>
        <end position="27"/>
    </location>
</feature>
<organism evidence="2 3">
    <name type="scientific">Mesomycoplasma ovipneumoniae</name>
    <dbReference type="NCBI Taxonomy" id="29562"/>
    <lineage>
        <taxon>Bacteria</taxon>
        <taxon>Bacillati</taxon>
        <taxon>Mycoplasmatota</taxon>
        <taxon>Mycoplasmoidales</taxon>
        <taxon>Metamycoplasmataceae</taxon>
        <taxon>Mesomycoplasma</taxon>
    </lineage>
</organism>
<reference evidence="2" key="1">
    <citation type="submission" date="2023-10" db="EMBL/GenBank/DDBJ databases">
        <title>Genome sequences of Mycoplasma ovipneumoniae isolated from goats.</title>
        <authorList>
            <person name="Spergser J."/>
        </authorList>
    </citation>
    <scope>NUCLEOTIDE SEQUENCE</scope>
    <source>
        <strain evidence="2">2167_2</strain>
    </source>
</reference>
<dbReference type="AlphaFoldDB" id="A0AAP5Y0B0"/>
<proteinExistence type="predicted"/>
<dbReference type="RefSeq" id="WP_318042945.1">
    <property type="nucleotide sequence ID" value="NZ_JAWPET010000004.1"/>
</dbReference>
<feature type="chain" id="PRO_5042872410" evidence="1">
    <location>
        <begin position="28"/>
        <end position="129"/>
    </location>
</feature>
<dbReference type="Proteomes" id="UP001281096">
    <property type="component" value="Unassembled WGS sequence"/>
</dbReference>
<name>A0AAP5Y0B0_9BACT</name>
<keyword evidence="1" id="KW-0732">Signal</keyword>
<protein>
    <submittedName>
        <fullName evidence="2">Uncharacterized protein</fullName>
    </submittedName>
</protein>
<comment type="caution">
    <text evidence="2">The sequence shown here is derived from an EMBL/GenBank/DDBJ whole genome shotgun (WGS) entry which is preliminary data.</text>
</comment>
<evidence type="ECO:0000256" key="1">
    <source>
        <dbReference type="SAM" id="SignalP"/>
    </source>
</evidence>
<evidence type="ECO:0000313" key="3">
    <source>
        <dbReference type="Proteomes" id="UP001281096"/>
    </source>
</evidence>
<gene>
    <name evidence="2" type="ORF">R7V46_01080</name>
</gene>